<evidence type="ECO:0000256" key="6">
    <source>
        <dbReference type="SAM" id="MobiDB-lite"/>
    </source>
</evidence>
<gene>
    <name evidence="7" type="ORF">BSAL_78930</name>
</gene>
<keyword evidence="4" id="KW-0539">Nucleus</keyword>
<dbReference type="PROSITE" id="PS50082">
    <property type="entry name" value="WD_REPEATS_2"/>
    <property type="match status" value="2"/>
</dbReference>
<dbReference type="PANTHER" id="PTHR19865:SF0">
    <property type="entry name" value="U3 SMALL NUCLEOLAR RNA-INTERACTING PROTEIN 2"/>
    <property type="match status" value="1"/>
</dbReference>
<evidence type="ECO:0000256" key="4">
    <source>
        <dbReference type="ARBA" id="ARBA00023242"/>
    </source>
</evidence>
<dbReference type="OMA" id="CSINTRD"/>
<feature type="repeat" description="WD" evidence="5">
    <location>
        <begin position="50"/>
        <end position="81"/>
    </location>
</feature>
<dbReference type="PANTHER" id="PTHR19865">
    <property type="entry name" value="U3 SMALL NUCLEOLAR RNA INTERACTING PROTEIN 2"/>
    <property type="match status" value="1"/>
</dbReference>
<dbReference type="OrthoDB" id="1068471at2759"/>
<sequence length="491" mass="51953">MFVPVTAIATFEGEPPVAFVGRESGNVTKYINAVDLDNSQPRAVGPTISLDGHTGAITGIVAVSADDVYSASTDGTVRQWNAATEVEGKRETRCLQFPGPVRSLAVAGEIVYAGGQDGVLYVASSSAEGPTIATWEGHRDAILSISQLEGIVCTASSDNQVRVWDATGRCQYLLVGHTNRVKFVQLLSATSVLTISSDETTRLWTIGEMVAAAEGGAAAGGAAAPDGGAEDPQAATASSAAVAEALEGGGAPYVPTVRPAAIVAFSEQIQTAVVAGSNTFLGLSNGGLCSINTRDFQRTLADFQARNRAVVSDEKKRVEKDRVERSNKLRLRQRKNVQNKKKELRKAERDEAAAVFAEKLRLFKEQQEENGEEEGNGEEPPQEEELPEDAPLTQEHEDALAAFTAEEERVTLEAIDKLKAAAAARIESVAPIAELVYTSPPESFFKLPFTRHYPSGVQEGVVALSVQGRSAYAGCGGAVRVLNVVPGVTAL</sequence>
<name>A0A0S4J3X0_BODSA</name>
<dbReference type="InterPro" id="IPR001680">
    <property type="entry name" value="WD40_rpt"/>
</dbReference>
<feature type="repeat" description="WD" evidence="5">
    <location>
        <begin position="135"/>
        <end position="165"/>
    </location>
</feature>
<dbReference type="InterPro" id="IPR036322">
    <property type="entry name" value="WD40_repeat_dom_sf"/>
</dbReference>
<evidence type="ECO:0000256" key="1">
    <source>
        <dbReference type="ARBA" id="ARBA00004123"/>
    </source>
</evidence>
<dbReference type="EMBL" id="CYKH01000790">
    <property type="protein sequence ID" value="CUG40411.1"/>
    <property type="molecule type" value="Genomic_DNA"/>
</dbReference>
<keyword evidence="2 5" id="KW-0853">WD repeat</keyword>
<keyword evidence="8" id="KW-1185">Reference proteome</keyword>
<accession>A0A0S4J3X0</accession>
<evidence type="ECO:0000256" key="5">
    <source>
        <dbReference type="PROSITE-ProRule" id="PRU00221"/>
    </source>
</evidence>
<evidence type="ECO:0000313" key="7">
    <source>
        <dbReference type="EMBL" id="CUG40411.1"/>
    </source>
</evidence>
<dbReference type="InterPro" id="IPR015943">
    <property type="entry name" value="WD40/YVTN_repeat-like_dom_sf"/>
</dbReference>
<protein>
    <submittedName>
        <fullName evidence="7">WD40 repeat-containing protein, putative</fullName>
    </submittedName>
</protein>
<dbReference type="Gene3D" id="2.130.10.10">
    <property type="entry name" value="YVTN repeat-like/Quinoprotein amine dehydrogenase"/>
    <property type="match status" value="1"/>
</dbReference>
<evidence type="ECO:0000256" key="2">
    <source>
        <dbReference type="ARBA" id="ARBA00022574"/>
    </source>
</evidence>
<dbReference type="SMART" id="SM00320">
    <property type="entry name" value="WD40"/>
    <property type="match status" value="4"/>
</dbReference>
<dbReference type="Proteomes" id="UP000051952">
    <property type="component" value="Unassembled WGS sequence"/>
</dbReference>
<proteinExistence type="predicted"/>
<dbReference type="GO" id="GO:0032040">
    <property type="term" value="C:small-subunit processome"/>
    <property type="evidence" value="ECO:0007669"/>
    <property type="project" value="TreeGrafter"/>
</dbReference>
<dbReference type="Pfam" id="PF00400">
    <property type="entry name" value="WD40"/>
    <property type="match status" value="2"/>
</dbReference>
<dbReference type="GO" id="GO:0034511">
    <property type="term" value="F:U3 snoRNA binding"/>
    <property type="evidence" value="ECO:0007669"/>
    <property type="project" value="InterPro"/>
</dbReference>
<organism evidence="7 8">
    <name type="scientific">Bodo saltans</name>
    <name type="common">Flagellated protozoan</name>
    <dbReference type="NCBI Taxonomy" id="75058"/>
    <lineage>
        <taxon>Eukaryota</taxon>
        <taxon>Discoba</taxon>
        <taxon>Euglenozoa</taxon>
        <taxon>Kinetoplastea</taxon>
        <taxon>Metakinetoplastina</taxon>
        <taxon>Eubodonida</taxon>
        <taxon>Bodonidae</taxon>
        <taxon>Bodo</taxon>
    </lineage>
</organism>
<dbReference type="AlphaFoldDB" id="A0A0S4J3X0"/>
<evidence type="ECO:0000313" key="8">
    <source>
        <dbReference type="Proteomes" id="UP000051952"/>
    </source>
</evidence>
<comment type="subcellular location">
    <subcellularLocation>
        <location evidence="1">Nucleus</location>
    </subcellularLocation>
</comment>
<dbReference type="VEuPathDB" id="TriTrypDB:BSAL_78930"/>
<evidence type="ECO:0000256" key="3">
    <source>
        <dbReference type="ARBA" id="ARBA00022737"/>
    </source>
</evidence>
<dbReference type="InterPro" id="IPR039241">
    <property type="entry name" value="Rrp9-like"/>
</dbReference>
<keyword evidence="3" id="KW-0677">Repeat</keyword>
<feature type="region of interest" description="Disordered" evidence="6">
    <location>
        <begin position="366"/>
        <end position="390"/>
    </location>
</feature>
<reference evidence="8" key="1">
    <citation type="submission" date="2015-09" db="EMBL/GenBank/DDBJ databases">
        <authorList>
            <consortium name="Pathogen Informatics"/>
        </authorList>
    </citation>
    <scope>NUCLEOTIDE SEQUENCE [LARGE SCALE GENOMIC DNA]</scope>
    <source>
        <strain evidence="8">Lake Konstanz</strain>
    </source>
</reference>
<dbReference type="SUPFAM" id="SSF50978">
    <property type="entry name" value="WD40 repeat-like"/>
    <property type="match status" value="1"/>
</dbReference>
<feature type="compositionally biased region" description="Acidic residues" evidence="6">
    <location>
        <begin position="368"/>
        <end position="388"/>
    </location>
</feature>